<dbReference type="SUPFAM" id="SSF52540">
    <property type="entry name" value="P-loop containing nucleoside triphosphate hydrolases"/>
    <property type="match status" value="1"/>
</dbReference>
<comment type="caution">
    <text evidence="3">The sequence shown here is derived from an EMBL/GenBank/DDBJ whole genome shotgun (WGS) entry which is preliminary data.</text>
</comment>
<keyword evidence="2" id="KW-0067">ATP-binding</keyword>
<dbReference type="AlphaFoldDB" id="A0A9P0JJX6"/>
<dbReference type="FunFam" id="3.40.50.300:FF:000899">
    <property type="entry name" value="Bifunctional coenzyme A synthase"/>
    <property type="match status" value="1"/>
</dbReference>
<dbReference type="PANTHER" id="PTHR10695:SF46">
    <property type="entry name" value="BIFUNCTIONAL COENZYME A SYNTHASE-RELATED"/>
    <property type="match status" value="1"/>
</dbReference>
<dbReference type="GO" id="GO:0004140">
    <property type="term" value="F:dephospho-CoA kinase activity"/>
    <property type="evidence" value="ECO:0007669"/>
    <property type="project" value="InterPro"/>
</dbReference>
<dbReference type="HAMAP" id="MF_00376">
    <property type="entry name" value="Dephospho_CoA_kinase"/>
    <property type="match status" value="1"/>
</dbReference>
<dbReference type="Proteomes" id="UP001152888">
    <property type="component" value="Unassembled WGS sequence"/>
</dbReference>
<dbReference type="Gene3D" id="3.40.50.620">
    <property type="entry name" value="HUPs"/>
    <property type="match status" value="1"/>
</dbReference>
<dbReference type="EMBL" id="CAKOFQ010006655">
    <property type="protein sequence ID" value="CAH1954557.1"/>
    <property type="molecule type" value="Genomic_DNA"/>
</dbReference>
<protein>
    <recommendedName>
        <fullName evidence="5">Bifunctional coenzyme A synthase</fullName>
    </recommendedName>
</protein>
<evidence type="ECO:0008006" key="5">
    <source>
        <dbReference type="Google" id="ProtNLM"/>
    </source>
</evidence>
<evidence type="ECO:0000256" key="2">
    <source>
        <dbReference type="ARBA" id="ARBA00022840"/>
    </source>
</evidence>
<dbReference type="PROSITE" id="PS51219">
    <property type="entry name" value="DPCK"/>
    <property type="match status" value="1"/>
</dbReference>
<name>A0A9P0JJX6_ACAOB</name>
<evidence type="ECO:0000256" key="1">
    <source>
        <dbReference type="ARBA" id="ARBA00022741"/>
    </source>
</evidence>
<keyword evidence="4" id="KW-1185">Reference proteome</keyword>
<dbReference type="GO" id="GO:0005524">
    <property type="term" value="F:ATP binding"/>
    <property type="evidence" value="ECO:0007669"/>
    <property type="project" value="UniProtKB-KW"/>
</dbReference>
<dbReference type="InterPro" id="IPR001977">
    <property type="entry name" value="Depp_CoAkinase"/>
</dbReference>
<dbReference type="GO" id="GO:0015937">
    <property type="term" value="P:coenzyme A biosynthetic process"/>
    <property type="evidence" value="ECO:0007669"/>
    <property type="project" value="InterPro"/>
</dbReference>
<accession>A0A9P0JJX6</accession>
<dbReference type="InterPro" id="IPR027417">
    <property type="entry name" value="P-loop_NTPase"/>
</dbReference>
<evidence type="ECO:0000313" key="3">
    <source>
        <dbReference type="EMBL" id="CAH1954557.1"/>
    </source>
</evidence>
<sequence length="353" mass="39854">MVNLYFVIGITDEGMIKSKLLWEFIEGVDVRIKNVTEFLNDICPELEYRVAKIHDPFGPAVVDDTMQLLVISQETIQGGMKINEIRKANDLPELHLLPLQLIDEPNPGPNEEKKISSSNTRIRMLGTVIHPIIPNTKIPRSPYIIGLTGGIASGKSGVAKHLTDLGAHVIYCDDIGHEVYKAGKPCFDALLVYFGKRIIADNGEVNRKILGEIVFSDKKELDKLNSIVWPHILEEVENIINNTDKKVVVVEAAVMLMAGWQNRCHEVWTTVVPRKEVISRLVNRNGLTEEQAVARVEAQPPSTFFVEHANVVFCPYWEVDYTRQQVLKAWELLQGRIAQLHEGKLQCDEGKRH</sequence>
<dbReference type="Gene3D" id="3.40.50.300">
    <property type="entry name" value="P-loop containing nucleotide triphosphate hydrolases"/>
    <property type="match status" value="1"/>
</dbReference>
<gene>
    <name evidence="3" type="ORF">ACAOBT_LOCUS608</name>
</gene>
<proteinExistence type="inferred from homology"/>
<organism evidence="3 4">
    <name type="scientific">Acanthoscelides obtectus</name>
    <name type="common">Bean weevil</name>
    <name type="synonym">Bruchus obtectus</name>
    <dbReference type="NCBI Taxonomy" id="200917"/>
    <lineage>
        <taxon>Eukaryota</taxon>
        <taxon>Metazoa</taxon>
        <taxon>Ecdysozoa</taxon>
        <taxon>Arthropoda</taxon>
        <taxon>Hexapoda</taxon>
        <taxon>Insecta</taxon>
        <taxon>Pterygota</taxon>
        <taxon>Neoptera</taxon>
        <taxon>Endopterygota</taxon>
        <taxon>Coleoptera</taxon>
        <taxon>Polyphaga</taxon>
        <taxon>Cucujiformia</taxon>
        <taxon>Chrysomeloidea</taxon>
        <taxon>Chrysomelidae</taxon>
        <taxon>Bruchinae</taxon>
        <taxon>Bruchini</taxon>
        <taxon>Acanthoscelides</taxon>
    </lineage>
</organism>
<dbReference type="PANTHER" id="PTHR10695">
    <property type="entry name" value="DEPHOSPHO-COA KINASE-RELATED"/>
    <property type="match status" value="1"/>
</dbReference>
<evidence type="ECO:0000313" key="4">
    <source>
        <dbReference type="Proteomes" id="UP001152888"/>
    </source>
</evidence>
<dbReference type="Pfam" id="PF01121">
    <property type="entry name" value="CoaE"/>
    <property type="match status" value="1"/>
</dbReference>
<dbReference type="OrthoDB" id="330671at2759"/>
<reference evidence="3" key="1">
    <citation type="submission" date="2022-03" db="EMBL/GenBank/DDBJ databases">
        <authorList>
            <person name="Sayadi A."/>
        </authorList>
    </citation>
    <scope>NUCLEOTIDE SEQUENCE</scope>
</reference>
<keyword evidence="1" id="KW-0547">Nucleotide-binding</keyword>
<dbReference type="CDD" id="cd02022">
    <property type="entry name" value="DPCK"/>
    <property type="match status" value="1"/>
</dbReference>
<dbReference type="InterPro" id="IPR014729">
    <property type="entry name" value="Rossmann-like_a/b/a_fold"/>
</dbReference>
<dbReference type="NCBIfam" id="TIGR00152">
    <property type="entry name" value="dephospho-CoA kinase"/>
    <property type="match status" value="1"/>
</dbReference>